<feature type="non-terminal residue" evidence="1">
    <location>
        <position position="1"/>
    </location>
</feature>
<reference evidence="1" key="1">
    <citation type="journal article" date="2020" name="Stud. Mycol.">
        <title>101 Dothideomycetes genomes: a test case for predicting lifestyles and emergence of pathogens.</title>
        <authorList>
            <person name="Haridas S."/>
            <person name="Albert R."/>
            <person name="Binder M."/>
            <person name="Bloem J."/>
            <person name="Labutti K."/>
            <person name="Salamov A."/>
            <person name="Andreopoulos B."/>
            <person name="Baker S."/>
            <person name="Barry K."/>
            <person name="Bills G."/>
            <person name="Bluhm B."/>
            <person name="Cannon C."/>
            <person name="Castanera R."/>
            <person name="Culley D."/>
            <person name="Daum C."/>
            <person name="Ezra D."/>
            <person name="Gonzalez J."/>
            <person name="Henrissat B."/>
            <person name="Kuo A."/>
            <person name="Liang C."/>
            <person name="Lipzen A."/>
            <person name="Lutzoni F."/>
            <person name="Magnuson J."/>
            <person name="Mondo S."/>
            <person name="Nolan M."/>
            <person name="Ohm R."/>
            <person name="Pangilinan J."/>
            <person name="Park H.-J."/>
            <person name="Ramirez L."/>
            <person name="Alfaro M."/>
            <person name="Sun H."/>
            <person name="Tritt A."/>
            <person name="Yoshinaga Y."/>
            <person name="Zwiers L.-H."/>
            <person name="Turgeon B."/>
            <person name="Goodwin S."/>
            <person name="Spatafora J."/>
            <person name="Crous P."/>
            <person name="Grigoriev I."/>
        </authorList>
    </citation>
    <scope>NUCLEOTIDE SEQUENCE</scope>
    <source>
        <strain evidence="1">CBS 161.51</strain>
    </source>
</reference>
<organism evidence="1 2">
    <name type="scientific">Clathrospora elynae</name>
    <dbReference type="NCBI Taxonomy" id="706981"/>
    <lineage>
        <taxon>Eukaryota</taxon>
        <taxon>Fungi</taxon>
        <taxon>Dikarya</taxon>
        <taxon>Ascomycota</taxon>
        <taxon>Pezizomycotina</taxon>
        <taxon>Dothideomycetes</taxon>
        <taxon>Pleosporomycetidae</taxon>
        <taxon>Pleosporales</taxon>
        <taxon>Diademaceae</taxon>
        <taxon>Clathrospora</taxon>
    </lineage>
</organism>
<evidence type="ECO:0000313" key="2">
    <source>
        <dbReference type="Proteomes" id="UP000800038"/>
    </source>
</evidence>
<gene>
    <name evidence="1" type="ORF">EJ02DRAFT_361294</name>
</gene>
<name>A0A6A5S6G6_9PLEO</name>
<accession>A0A6A5S6G6</accession>
<dbReference type="OrthoDB" id="3687247at2759"/>
<dbReference type="Proteomes" id="UP000800038">
    <property type="component" value="Unassembled WGS sequence"/>
</dbReference>
<evidence type="ECO:0000313" key="1">
    <source>
        <dbReference type="EMBL" id="KAF1935533.1"/>
    </source>
</evidence>
<protein>
    <submittedName>
        <fullName evidence="1">Uncharacterized protein</fullName>
    </submittedName>
</protein>
<dbReference type="AlphaFoldDB" id="A0A6A5S6G6"/>
<dbReference type="EMBL" id="ML976258">
    <property type="protein sequence ID" value="KAF1935533.1"/>
    <property type="molecule type" value="Genomic_DNA"/>
</dbReference>
<keyword evidence="2" id="KW-1185">Reference proteome</keyword>
<proteinExistence type="predicted"/>
<sequence length="53" mass="6278">HECLVKLGTTYEKQLMIDIMVLRQLYERRKITEIQWINGNNNPVDAFTKAMPN</sequence>